<dbReference type="RefSeq" id="WP_345189822.1">
    <property type="nucleotide sequence ID" value="NZ_BAABJJ010000004.1"/>
</dbReference>
<gene>
    <name evidence="6" type="ORF">GCM10023314_03600</name>
</gene>
<evidence type="ECO:0000259" key="5">
    <source>
        <dbReference type="Pfam" id="PF00884"/>
    </source>
</evidence>
<comment type="caution">
    <text evidence="6">The sequence shown here is derived from an EMBL/GenBank/DDBJ whole genome shotgun (WGS) entry which is preliminary data.</text>
</comment>
<comment type="similarity">
    <text evidence="1">Belongs to the sulfatase family.</text>
</comment>
<dbReference type="Gene3D" id="3.40.720.10">
    <property type="entry name" value="Alkaline Phosphatase, subunit A"/>
    <property type="match status" value="1"/>
</dbReference>
<protein>
    <submittedName>
        <fullName evidence="6">Arylsulfatase</fullName>
    </submittedName>
</protein>
<dbReference type="PANTHER" id="PTHR42693:SF53">
    <property type="entry name" value="ENDO-4-O-SULFATASE"/>
    <property type="match status" value="1"/>
</dbReference>
<dbReference type="PANTHER" id="PTHR42693">
    <property type="entry name" value="ARYLSULFATASE FAMILY MEMBER"/>
    <property type="match status" value="1"/>
</dbReference>
<feature type="domain" description="Sulfatase N-terminal" evidence="5">
    <location>
        <begin position="23"/>
        <end position="391"/>
    </location>
</feature>
<dbReference type="InterPro" id="IPR024607">
    <property type="entry name" value="Sulfatase_CS"/>
</dbReference>
<name>A0ABP9G9T4_9FLAO</name>
<sequence length="505" mass="56517">MKKNILSIVLIIIGTIVFSQETPNIIVVLADDIGVGDISQYRRLHSKNIIVETPTLDKLAKEGIMFTDAHSPAALCAPTRYAIMTGNHCYRSYAPRGVWGSYQPSPIEPGQLTLGHLMKQAGYNTSFFGKWGFGMDFARKDDPNIIYRGPRNKPELDVDITKVMDRGPQQNGFDYSFMYPAGIQDVPYAVYENGVMVPLNKNSEIVQITQKNMDKIGFKLDKMEGLGDSYWNPYNAGRLLVNKAVDFIEKSSESKEPFFMYYCSQAVHKPHTPSKKLNGTKIAGTTPSNHLDMVKELDVQMDMIVNALKEKGVYENTLFIFTSDNGGLLISETIKSGHSSNDTYRGGKNQAYEGGHRVPFIAHWPNRIKSNSISSKPILGIDIIATLAAITNQDIANNQAMDSSNLLPIIVEGKDIEPHPFLINQSGTGKEAMITENGWKLIIKIANEDNFEKNQKRIALFNLNENPSEIEEQNLINYPNYQDKVIHLLNLYNKTRSSKVNTGVK</sequence>
<keyword evidence="2" id="KW-0479">Metal-binding</keyword>
<dbReference type="Proteomes" id="UP001501302">
    <property type="component" value="Unassembled WGS sequence"/>
</dbReference>
<dbReference type="Pfam" id="PF00884">
    <property type="entry name" value="Sulfatase"/>
    <property type="match status" value="1"/>
</dbReference>
<evidence type="ECO:0000256" key="3">
    <source>
        <dbReference type="ARBA" id="ARBA00022801"/>
    </source>
</evidence>
<reference evidence="7" key="1">
    <citation type="journal article" date="2019" name="Int. J. Syst. Evol. Microbiol.">
        <title>The Global Catalogue of Microorganisms (GCM) 10K type strain sequencing project: providing services to taxonomists for standard genome sequencing and annotation.</title>
        <authorList>
            <consortium name="The Broad Institute Genomics Platform"/>
            <consortium name="The Broad Institute Genome Sequencing Center for Infectious Disease"/>
            <person name="Wu L."/>
            <person name="Ma J."/>
        </authorList>
    </citation>
    <scope>NUCLEOTIDE SEQUENCE [LARGE SCALE GENOMIC DNA]</scope>
    <source>
        <strain evidence="7">JCM 18285</strain>
    </source>
</reference>
<dbReference type="InterPro" id="IPR017850">
    <property type="entry name" value="Alkaline_phosphatase_core_sf"/>
</dbReference>
<dbReference type="PROSITE" id="PS00523">
    <property type="entry name" value="SULFATASE_1"/>
    <property type="match status" value="1"/>
</dbReference>
<accession>A0ABP9G9T4</accession>
<dbReference type="InterPro" id="IPR000917">
    <property type="entry name" value="Sulfatase_N"/>
</dbReference>
<dbReference type="InterPro" id="IPR050738">
    <property type="entry name" value="Sulfatase"/>
</dbReference>
<keyword evidence="4" id="KW-0106">Calcium</keyword>
<evidence type="ECO:0000256" key="1">
    <source>
        <dbReference type="ARBA" id="ARBA00008779"/>
    </source>
</evidence>
<dbReference type="Gene3D" id="3.30.1120.10">
    <property type="match status" value="1"/>
</dbReference>
<evidence type="ECO:0000313" key="7">
    <source>
        <dbReference type="Proteomes" id="UP001501302"/>
    </source>
</evidence>
<dbReference type="SUPFAM" id="SSF53649">
    <property type="entry name" value="Alkaline phosphatase-like"/>
    <property type="match status" value="1"/>
</dbReference>
<organism evidence="6 7">
    <name type="scientific">Algibacter agarivorans</name>
    <dbReference type="NCBI Taxonomy" id="1109741"/>
    <lineage>
        <taxon>Bacteria</taxon>
        <taxon>Pseudomonadati</taxon>
        <taxon>Bacteroidota</taxon>
        <taxon>Flavobacteriia</taxon>
        <taxon>Flavobacteriales</taxon>
        <taxon>Flavobacteriaceae</taxon>
        <taxon>Algibacter</taxon>
    </lineage>
</organism>
<proteinExistence type="inferred from homology"/>
<keyword evidence="3" id="KW-0378">Hydrolase</keyword>
<evidence type="ECO:0000256" key="2">
    <source>
        <dbReference type="ARBA" id="ARBA00022723"/>
    </source>
</evidence>
<evidence type="ECO:0000313" key="6">
    <source>
        <dbReference type="EMBL" id="GAA4934458.1"/>
    </source>
</evidence>
<dbReference type="EMBL" id="BAABJJ010000004">
    <property type="protein sequence ID" value="GAA4934458.1"/>
    <property type="molecule type" value="Genomic_DNA"/>
</dbReference>
<evidence type="ECO:0000256" key="4">
    <source>
        <dbReference type="ARBA" id="ARBA00022837"/>
    </source>
</evidence>
<dbReference type="CDD" id="cd16143">
    <property type="entry name" value="ARS_like"/>
    <property type="match status" value="1"/>
</dbReference>
<keyword evidence="7" id="KW-1185">Reference proteome</keyword>